<comment type="caution">
    <text evidence="2">The sequence shown here is derived from an EMBL/GenBank/DDBJ whole genome shotgun (WGS) entry which is preliminary data.</text>
</comment>
<dbReference type="EMBL" id="JBHTIF010000018">
    <property type="protein sequence ID" value="MFD0727712.1"/>
    <property type="molecule type" value="Genomic_DNA"/>
</dbReference>
<feature type="non-terminal residue" evidence="2">
    <location>
        <position position="347"/>
    </location>
</feature>
<proteinExistence type="predicted"/>
<gene>
    <name evidence="2" type="ORF">ACFQ0E_19130</name>
</gene>
<feature type="domain" description="AMP-dependent synthetase/ligase" evidence="1">
    <location>
        <begin position="4"/>
        <end position="219"/>
    </location>
</feature>
<dbReference type="PROSITE" id="PS00455">
    <property type="entry name" value="AMP_BINDING"/>
    <property type="match status" value="1"/>
</dbReference>
<dbReference type="Gene3D" id="3.40.50.12780">
    <property type="entry name" value="N-terminal domain of ligase-like"/>
    <property type="match status" value="1"/>
</dbReference>
<name>A0ABW2YGQ0_9GAMM</name>
<dbReference type="InterPro" id="IPR042099">
    <property type="entry name" value="ANL_N_sf"/>
</dbReference>
<dbReference type="InterPro" id="IPR000873">
    <property type="entry name" value="AMP-dep_synth/lig_dom"/>
</dbReference>
<organism evidence="2 3">
    <name type="scientific">Lysobacter brunescens</name>
    <dbReference type="NCBI Taxonomy" id="262323"/>
    <lineage>
        <taxon>Bacteria</taxon>
        <taxon>Pseudomonadati</taxon>
        <taxon>Pseudomonadota</taxon>
        <taxon>Gammaproteobacteria</taxon>
        <taxon>Lysobacterales</taxon>
        <taxon>Lysobacteraceae</taxon>
        <taxon>Lysobacter</taxon>
    </lineage>
</organism>
<sequence length="347" mass="37293">VPTHASVAYLFYTSGSTGQPKGVMVSHGNVLHYLDSAQALYGISADDRVLQFSSPSFDIYIEELSISLLCGATLVIRDRAAQATRNFWEELQALEITIASLPTAYWHLLCSDLSALDTTSLRMLVVGGEKMSLDMLALWQRTLALEGIRLFNTYGPTETTVVATASDAGAHAPGRGEIPIGRPLRHCACAILDAAGEPVPPGAVGELVIAGPMVALGYHGKPGQTADAFVDIVDASGLRHRAYRTGDMARLGSDGQLLYMGRRDDQIKISGFRITTGEIERQMMTVPGVTMAAVLYAEPRPGEQSGRLLAALASDDDADAVIDRVHQHLKAMLPYYMWPSAYTVVAA</sequence>
<protein>
    <submittedName>
        <fullName evidence="2">AMP-binding protein</fullName>
    </submittedName>
</protein>
<dbReference type="InterPro" id="IPR045851">
    <property type="entry name" value="AMP-bd_C_sf"/>
</dbReference>
<dbReference type="InterPro" id="IPR020845">
    <property type="entry name" value="AMP-binding_CS"/>
</dbReference>
<dbReference type="Pfam" id="PF00501">
    <property type="entry name" value="AMP-binding"/>
    <property type="match status" value="1"/>
</dbReference>
<reference evidence="3" key="1">
    <citation type="journal article" date="2019" name="Int. J. Syst. Evol. Microbiol.">
        <title>The Global Catalogue of Microorganisms (GCM) 10K type strain sequencing project: providing services to taxonomists for standard genome sequencing and annotation.</title>
        <authorList>
            <consortium name="The Broad Institute Genomics Platform"/>
            <consortium name="The Broad Institute Genome Sequencing Center for Infectious Disease"/>
            <person name="Wu L."/>
            <person name="Ma J."/>
        </authorList>
    </citation>
    <scope>NUCLEOTIDE SEQUENCE [LARGE SCALE GENOMIC DNA]</scope>
    <source>
        <strain evidence="3">CCUG 55585</strain>
    </source>
</reference>
<evidence type="ECO:0000313" key="2">
    <source>
        <dbReference type="EMBL" id="MFD0727712.1"/>
    </source>
</evidence>
<keyword evidence="3" id="KW-1185">Reference proteome</keyword>
<evidence type="ECO:0000313" key="3">
    <source>
        <dbReference type="Proteomes" id="UP001597110"/>
    </source>
</evidence>
<dbReference type="Gene3D" id="3.30.300.30">
    <property type="match status" value="1"/>
</dbReference>
<dbReference type="PANTHER" id="PTHR45527:SF1">
    <property type="entry name" value="FATTY ACID SYNTHASE"/>
    <property type="match status" value="1"/>
</dbReference>
<dbReference type="Proteomes" id="UP001597110">
    <property type="component" value="Unassembled WGS sequence"/>
</dbReference>
<evidence type="ECO:0000259" key="1">
    <source>
        <dbReference type="Pfam" id="PF00501"/>
    </source>
</evidence>
<feature type="non-terminal residue" evidence="2">
    <location>
        <position position="1"/>
    </location>
</feature>
<dbReference type="RefSeq" id="WP_386826625.1">
    <property type="nucleotide sequence ID" value="NZ_JBHTIF010000018.1"/>
</dbReference>
<accession>A0ABW2YGQ0</accession>
<dbReference type="SUPFAM" id="SSF56801">
    <property type="entry name" value="Acetyl-CoA synthetase-like"/>
    <property type="match status" value="1"/>
</dbReference>
<dbReference type="PANTHER" id="PTHR45527">
    <property type="entry name" value="NONRIBOSOMAL PEPTIDE SYNTHETASE"/>
    <property type="match status" value="1"/>
</dbReference>